<evidence type="ECO:0000313" key="3">
    <source>
        <dbReference type="Proteomes" id="UP000634668"/>
    </source>
</evidence>
<gene>
    <name evidence="2" type="ORF">GCM10007383_01890</name>
</gene>
<sequence length="122" mass="13998">MKKYLIIVILFFAYQPQMLACDQCKEIHSNNVENITNDEKLSESMEPQQNYLPSLITATPFEGRQLAITLARKSIAEIQTDPETRKKLRSDYATDTQQLIASAQIIAIEFQTIAAANNYWRK</sequence>
<proteinExistence type="predicted"/>
<protein>
    <recommendedName>
        <fullName evidence="4">Hexameric tyrosine-coordinated heme protein (HTHP)</fullName>
    </recommendedName>
</protein>
<organism evidence="2 3">
    <name type="scientific">Arenibacter certesii</name>
    <dbReference type="NCBI Taxonomy" id="228955"/>
    <lineage>
        <taxon>Bacteria</taxon>
        <taxon>Pseudomonadati</taxon>
        <taxon>Bacteroidota</taxon>
        <taxon>Flavobacteriia</taxon>
        <taxon>Flavobacteriales</taxon>
        <taxon>Flavobacteriaceae</taxon>
        <taxon>Arenibacter</taxon>
    </lineage>
</organism>
<dbReference type="Proteomes" id="UP000634668">
    <property type="component" value="Unassembled WGS sequence"/>
</dbReference>
<feature type="chain" id="PRO_5037241195" description="Hexameric tyrosine-coordinated heme protein (HTHP)" evidence="1">
    <location>
        <begin position="21"/>
        <end position="122"/>
    </location>
</feature>
<evidence type="ECO:0000256" key="1">
    <source>
        <dbReference type="SAM" id="SignalP"/>
    </source>
</evidence>
<name>A0A918ILZ1_9FLAO</name>
<dbReference type="RefSeq" id="WP_229797126.1">
    <property type="nucleotide sequence ID" value="NZ_BMWP01000001.1"/>
</dbReference>
<evidence type="ECO:0000313" key="2">
    <source>
        <dbReference type="EMBL" id="GGW22219.1"/>
    </source>
</evidence>
<dbReference type="Pfam" id="PF11534">
    <property type="entry name" value="HTHP"/>
    <property type="match status" value="1"/>
</dbReference>
<dbReference type="EMBL" id="BMWP01000001">
    <property type="protein sequence ID" value="GGW22219.1"/>
    <property type="molecule type" value="Genomic_DNA"/>
</dbReference>
<keyword evidence="3" id="KW-1185">Reference proteome</keyword>
<comment type="caution">
    <text evidence="2">The sequence shown here is derived from an EMBL/GenBank/DDBJ whole genome shotgun (WGS) entry which is preliminary data.</text>
</comment>
<accession>A0A918ILZ1</accession>
<dbReference type="InterPro" id="IPR038125">
    <property type="entry name" value="HTHP_sf"/>
</dbReference>
<dbReference type="InterPro" id="IPR021111">
    <property type="entry name" value="Hexamer_Tyr-coord_heme_pr_HTHP"/>
</dbReference>
<dbReference type="Gene3D" id="6.10.80.10">
    <property type="entry name" value="Hexameric tyrosine-coordinated heme protein (HTHP)"/>
    <property type="match status" value="1"/>
</dbReference>
<reference evidence="2" key="1">
    <citation type="journal article" date="2014" name="Int. J. Syst. Evol. Microbiol.">
        <title>Complete genome sequence of Corynebacterium casei LMG S-19264T (=DSM 44701T), isolated from a smear-ripened cheese.</title>
        <authorList>
            <consortium name="US DOE Joint Genome Institute (JGI-PGF)"/>
            <person name="Walter F."/>
            <person name="Albersmeier A."/>
            <person name="Kalinowski J."/>
            <person name="Ruckert C."/>
        </authorList>
    </citation>
    <scope>NUCLEOTIDE SEQUENCE</scope>
    <source>
        <strain evidence="2">KCTC 12113</strain>
    </source>
</reference>
<dbReference type="AlphaFoldDB" id="A0A918ILZ1"/>
<keyword evidence="1" id="KW-0732">Signal</keyword>
<reference evidence="2" key="2">
    <citation type="submission" date="2020-09" db="EMBL/GenBank/DDBJ databases">
        <authorList>
            <person name="Sun Q."/>
            <person name="Kim S."/>
        </authorList>
    </citation>
    <scope>NUCLEOTIDE SEQUENCE</scope>
    <source>
        <strain evidence="2">KCTC 12113</strain>
    </source>
</reference>
<evidence type="ECO:0008006" key="4">
    <source>
        <dbReference type="Google" id="ProtNLM"/>
    </source>
</evidence>
<feature type="signal peptide" evidence="1">
    <location>
        <begin position="1"/>
        <end position="20"/>
    </location>
</feature>